<evidence type="ECO:0000313" key="2">
    <source>
        <dbReference type="EMBL" id="WIX75400.1"/>
    </source>
</evidence>
<organism evidence="2 3">
    <name type="scientific">Amycolatopsis carbonis</name>
    <dbReference type="NCBI Taxonomy" id="715471"/>
    <lineage>
        <taxon>Bacteria</taxon>
        <taxon>Bacillati</taxon>
        <taxon>Actinomycetota</taxon>
        <taxon>Actinomycetes</taxon>
        <taxon>Pseudonocardiales</taxon>
        <taxon>Pseudonocardiaceae</taxon>
        <taxon>Amycolatopsis</taxon>
    </lineage>
</organism>
<evidence type="ECO:0000313" key="3">
    <source>
        <dbReference type="Proteomes" id="UP001236014"/>
    </source>
</evidence>
<keyword evidence="1" id="KW-1133">Transmembrane helix</keyword>
<keyword evidence="1" id="KW-0472">Membrane</keyword>
<keyword evidence="1" id="KW-0812">Transmembrane</keyword>
<reference evidence="2 3" key="1">
    <citation type="submission" date="2023-06" db="EMBL/GenBank/DDBJ databases">
        <authorList>
            <person name="Oyuntsetseg B."/>
            <person name="Kim S.B."/>
        </authorList>
    </citation>
    <scope>NUCLEOTIDE SEQUENCE [LARGE SCALE GENOMIC DNA]</scope>
    <source>
        <strain evidence="2 3">2-15</strain>
    </source>
</reference>
<dbReference type="KEGG" id="acab:QRX50_28200"/>
<dbReference type="AlphaFoldDB" id="A0A9Y2MNZ5"/>
<name>A0A9Y2MNZ5_9PSEU</name>
<proteinExistence type="predicted"/>
<dbReference type="GO" id="GO:0016020">
    <property type="term" value="C:membrane"/>
    <property type="evidence" value="ECO:0007669"/>
    <property type="project" value="InterPro"/>
</dbReference>
<evidence type="ECO:0000256" key="1">
    <source>
        <dbReference type="SAM" id="Phobius"/>
    </source>
</evidence>
<keyword evidence="3" id="KW-1185">Reference proteome</keyword>
<accession>A0A9Y2MNZ5</accession>
<sequence length="91" mass="10015">MSLIGTLVGYVLTLFILALIARMILDWTRLATTGPAWLGKARYYSHRVTEPVIAPVRRVLRPVRAGGLSIDLAFTVVFFAALIVRSVAFAL</sequence>
<dbReference type="InterPro" id="IPR003425">
    <property type="entry name" value="CCB3/YggT"/>
</dbReference>
<dbReference type="Proteomes" id="UP001236014">
    <property type="component" value="Chromosome"/>
</dbReference>
<gene>
    <name evidence="2" type="ORF">QRX50_28200</name>
</gene>
<feature type="transmembrane region" description="Helical" evidence="1">
    <location>
        <begin position="65"/>
        <end position="84"/>
    </location>
</feature>
<protein>
    <submittedName>
        <fullName evidence="2">YggT family protein</fullName>
    </submittedName>
</protein>
<dbReference type="EMBL" id="CP127294">
    <property type="protein sequence ID" value="WIX75400.1"/>
    <property type="molecule type" value="Genomic_DNA"/>
</dbReference>
<dbReference type="Pfam" id="PF02325">
    <property type="entry name" value="CCB3_YggT"/>
    <property type="match status" value="1"/>
</dbReference>
<dbReference type="RefSeq" id="WP_285966172.1">
    <property type="nucleotide sequence ID" value="NZ_CP127294.1"/>
</dbReference>
<feature type="transmembrane region" description="Helical" evidence="1">
    <location>
        <begin position="7"/>
        <end position="25"/>
    </location>
</feature>